<keyword evidence="1" id="KW-0175">Coiled coil</keyword>
<feature type="coiled-coil region" evidence="1">
    <location>
        <begin position="241"/>
        <end position="275"/>
    </location>
</feature>
<dbReference type="InterPro" id="IPR056125">
    <property type="entry name" value="DUF7708"/>
</dbReference>
<protein>
    <recommendedName>
        <fullName evidence="3">DUF7708 domain-containing protein</fullName>
    </recommendedName>
</protein>
<keyword evidence="5" id="KW-1185">Reference proteome</keyword>
<feature type="region of interest" description="Disordered" evidence="2">
    <location>
        <begin position="448"/>
        <end position="480"/>
    </location>
</feature>
<evidence type="ECO:0000313" key="4">
    <source>
        <dbReference type="EMBL" id="KAK4234606.1"/>
    </source>
</evidence>
<comment type="caution">
    <text evidence="4">The sequence shown here is derived from an EMBL/GenBank/DDBJ whole genome shotgun (WGS) entry which is preliminary data.</text>
</comment>
<evidence type="ECO:0000313" key="5">
    <source>
        <dbReference type="Proteomes" id="UP001303760"/>
    </source>
</evidence>
<dbReference type="Proteomes" id="UP001303760">
    <property type="component" value="Unassembled WGS sequence"/>
</dbReference>
<accession>A0AAN7C3B1</accession>
<reference evidence="4" key="1">
    <citation type="journal article" date="2023" name="Mol. Phylogenet. Evol.">
        <title>Genome-scale phylogeny and comparative genomics of the fungal order Sordariales.</title>
        <authorList>
            <person name="Hensen N."/>
            <person name="Bonometti L."/>
            <person name="Westerberg I."/>
            <person name="Brannstrom I.O."/>
            <person name="Guillou S."/>
            <person name="Cros-Aarteil S."/>
            <person name="Calhoun S."/>
            <person name="Haridas S."/>
            <person name="Kuo A."/>
            <person name="Mondo S."/>
            <person name="Pangilinan J."/>
            <person name="Riley R."/>
            <person name="LaButti K."/>
            <person name="Andreopoulos B."/>
            <person name="Lipzen A."/>
            <person name="Chen C."/>
            <person name="Yan M."/>
            <person name="Daum C."/>
            <person name="Ng V."/>
            <person name="Clum A."/>
            <person name="Steindorff A."/>
            <person name="Ohm R.A."/>
            <person name="Martin F."/>
            <person name="Silar P."/>
            <person name="Natvig D.O."/>
            <person name="Lalanne C."/>
            <person name="Gautier V."/>
            <person name="Ament-Velasquez S.L."/>
            <person name="Kruys A."/>
            <person name="Hutchinson M.I."/>
            <person name="Powell A.J."/>
            <person name="Barry K."/>
            <person name="Miller A.N."/>
            <person name="Grigoriev I.V."/>
            <person name="Debuchy R."/>
            <person name="Gladieux P."/>
            <person name="Hiltunen Thoren M."/>
            <person name="Johannesson H."/>
        </authorList>
    </citation>
    <scope>NUCLEOTIDE SEQUENCE</scope>
    <source>
        <strain evidence="4">CBS 532.94</strain>
    </source>
</reference>
<dbReference type="EMBL" id="MU860349">
    <property type="protein sequence ID" value="KAK4234606.1"/>
    <property type="molecule type" value="Genomic_DNA"/>
</dbReference>
<gene>
    <name evidence="4" type="ORF">C8A03DRAFT_47110</name>
</gene>
<name>A0AAN7C3B1_9PEZI</name>
<dbReference type="Pfam" id="PF24809">
    <property type="entry name" value="DUF7708"/>
    <property type="match status" value="1"/>
</dbReference>
<feature type="compositionally biased region" description="Low complexity" evidence="2">
    <location>
        <begin position="448"/>
        <end position="466"/>
    </location>
</feature>
<evidence type="ECO:0000259" key="3">
    <source>
        <dbReference type="Pfam" id="PF24809"/>
    </source>
</evidence>
<organism evidence="4 5">
    <name type="scientific">Achaetomium macrosporum</name>
    <dbReference type="NCBI Taxonomy" id="79813"/>
    <lineage>
        <taxon>Eukaryota</taxon>
        <taxon>Fungi</taxon>
        <taxon>Dikarya</taxon>
        <taxon>Ascomycota</taxon>
        <taxon>Pezizomycotina</taxon>
        <taxon>Sordariomycetes</taxon>
        <taxon>Sordariomycetidae</taxon>
        <taxon>Sordariales</taxon>
        <taxon>Chaetomiaceae</taxon>
        <taxon>Achaetomium</taxon>
    </lineage>
</organism>
<reference evidence="4" key="2">
    <citation type="submission" date="2023-05" db="EMBL/GenBank/DDBJ databases">
        <authorList>
            <consortium name="Lawrence Berkeley National Laboratory"/>
            <person name="Steindorff A."/>
            <person name="Hensen N."/>
            <person name="Bonometti L."/>
            <person name="Westerberg I."/>
            <person name="Brannstrom I.O."/>
            <person name="Guillou S."/>
            <person name="Cros-Aarteil S."/>
            <person name="Calhoun S."/>
            <person name="Haridas S."/>
            <person name="Kuo A."/>
            <person name="Mondo S."/>
            <person name="Pangilinan J."/>
            <person name="Riley R."/>
            <person name="Labutti K."/>
            <person name="Andreopoulos B."/>
            <person name="Lipzen A."/>
            <person name="Chen C."/>
            <person name="Yanf M."/>
            <person name="Daum C."/>
            <person name="Ng V."/>
            <person name="Clum A."/>
            <person name="Ohm R."/>
            <person name="Martin F."/>
            <person name="Silar P."/>
            <person name="Natvig D."/>
            <person name="Lalanne C."/>
            <person name="Gautier V."/>
            <person name="Ament-Velasquez S.L."/>
            <person name="Kruys A."/>
            <person name="Hutchinson M.I."/>
            <person name="Powell A.J."/>
            <person name="Barry K."/>
            <person name="Miller A.N."/>
            <person name="Grigoriev I.V."/>
            <person name="Debuchy R."/>
            <person name="Gladieux P."/>
            <person name="Thoren M.H."/>
            <person name="Johannesson H."/>
        </authorList>
    </citation>
    <scope>NUCLEOTIDE SEQUENCE</scope>
    <source>
        <strain evidence="4">CBS 532.94</strain>
    </source>
</reference>
<feature type="domain" description="DUF7708" evidence="3">
    <location>
        <begin position="122"/>
        <end position="256"/>
    </location>
</feature>
<dbReference type="AlphaFoldDB" id="A0AAN7C3B1"/>
<proteinExistence type="predicted"/>
<sequence length="584" mass="67072">MDGTKKAKSWEEWFKSDEASKVCDKLEPYRHPSFKLPSFGRRTALEVTRLLRFCQRTNSKISESPLSERELEQELRWMTLEQLRNYVLGERKTLETKDSDLRGRRRGGWRRATRPLQEFSLTFDRFLGAYSGVVDLVARADSQYGNVASATLSLLFATVKNKAAGELAIQSTMQEITGRLPDLDIYQRIYADKELGRLLADAYIHVVDFSRASIEYFETRGYVRVLRSIGTPRMFEEMEEKALIAEKVDELKKNNASLVQKLEGATERLHEQENLLSIQRELGLENIETTETQNRGPGKYIGLLSGLFHRHQEDVARLSLSQLQNSLGFPEFTRWTRADTSMFVLYGNNASNDQTLQESWLSEPTAEFIRAHLPSKAKNLTDAENSKSLHGRPFQIAYHLCQSRDQHKNILSSIIFRLLKDNPAVLRNADDLSEIRSQIARFTSNSYSSYSHSTYSYPHSNSTPTTAQTSPLESPGTKDRARTRQEFKAGGAALLRIVKWISKTIKDSCVHIVVDRPEVCDRDNTNLLLDVLLDLVRVTARVKVWVVMRAEFWAPANWLDHLDDRETLEAEDRLVLCRRDQPYR</sequence>
<evidence type="ECO:0000256" key="2">
    <source>
        <dbReference type="SAM" id="MobiDB-lite"/>
    </source>
</evidence>
<evidence type="ECO:0000256" key="1">
    <source>
        <dbReference type="SAM" id="Coils"/>
    </source>
</evidence>